<dbReference type="PROSITE" id="PS51257">
    <property type="entry name" value="PROKAR_LIPOPROTEIN"/>
    <property type="match status" value="1"/>
</dbReference>
<sequence>MKKFKYLFLLVIPVFLLLLAGCSKLSLTTTKDTYKADGLVAIVKGEASSADKVTYTVSGKTKNVKINDDHFAISIPVATHDKNVRIKATKGKKTTTEIAKVKKAKALTGYTTFAQQYNYANLTLGKQNDQLKLIVNDNGIIKHKTASGTNLVMNVQDDQLMGIAMNLSYKTMKSKAGMKNFATDLAMVSQLVGADGKSVLKDLSKQIKDADGGTTTMKQITSNGVKFNINLTTKDFYLYVTK</sequence>
<keyword evidence="2" id="KW-1185">Reference proteome</keyword>
<accession>A0ABW1UX26</accession>
<name>A0ABW1UX26_9LACO</name>
<evidence type="ECO:0000313" key="1">
    <source>
        <dbReference type="EMBL" id="MFC6323339.1"/>
    </source>
</evidence>
<organism evidence="1 2">
    <name type="scientific">Companilactobacillus baiquanensis</name>
    <dbReference type="NCBI Taxonomy" id="2486005"/>
    <lineage>
        <taxon>Bacteria</taxon>
        <taxon>Bacillati</taxon>
        <taxon>Bacillota</taxon>
        <taxon>Bacilli</taxon>
        <taxon>Lactobacillales</taxon>
        <taxon>Lactobacillaceae</taxon>
        <taxon>Companilactobacillus</taxon>
    </lineage>
</organism>
<dbReference type="Proteomes" id="UP001596186">
    <property type="component" value="Unassembled WGS sequence"/>
</dbReference>
<protein>
    <recommendedName>
        <fullName evidence="3">Lipoprotein</fullName>
    </recommendedName>
</protein>
<reference evidence="2" key="1">
    <citation type="journal article" date="2019" name="Int. J. Syst. Evol. Microbiol.">
        <title>The Global Catalogue of Microorganisms (GCM) 10K type strain sequencing project: providing services to taxonomists for standard genome sequencing and annotation.</title>
        <authorList>
            <consortium name="The Broad Institute Genomics Platform"/>
            <consortium name="The Broad Institute Genome Sequencing Center for Infectious Disease"/>
            <person name="Wu L."/>
            <person name="Ma J."/>
        </authorList>
    </citation>
    <scope>NUCLEOTIDE SEQUENCE [LARGE SCALE GENOMIC DNA]</scope>
    <source>
        <strain evidence="2">CCM 8895</strain>
    </source>
</reference>
<proteinExistence type="predicted"/>
<evidence type="ECO:0000313" key="2">
    <source>
        <dbReference type="Proteomes" id="UP001596186"/>
    </source>
</evidence>
<gene>
    <name evidence="1" type="ORF">ACFP1F_06290</name>
</gene>
<evidence type="ECO:0008006" key="3">
    <source>
        <dbReference type="Google" id="ProtNLM"/>
    </source>
</evidence>
<comment type="caution">
    <text evidence="1">The sequence shown here is derived from an EMBL/GenBank/DDBJ whole genome shotgun (WGS) entry which is preliminary data.</text>
</comment>
<dbReference type="RefSeq" id="WP_125592130.1">
    <property type="nucleotide sequence ID" value="NZ_JBHSSN010000014.1"/>
</dbReference>
<dbReference type="EMBL" id="JBHSSN010000014">
    <property type="protein sequence ID" value="MFC6323339.1"/>
    <property type="molecule type" value="Genomic_DNA"/>
</dbReference>